<dbReference type="RefSeq" id="WP_106459319.1">
    <property type="nucleotide sequence ID" value="NZ_PXOH01000050.1"/>
</dbReference>
<evidence type="ECO:0000313" key="1">
    <source>
        <dbReference type="EMBL" id="PSF31067.1"/>
    </source>
</evidence>
<dbReference type="AlphaFoldDB" id="A0A2T1LR79"/>
<accession>A0A2T1LR79</accession>
<dbReference type="EMBL" id="PXOH01000050">
    <property type="protein sequence ID" value="PSF31067.1"/>
    <property type="molecule type" value="Genomic_DNA"/>
</dbReference>
<proteinExistence type="predicted"/>
<gene>
    <name evidence="1" type="ORF">C7H19_23365</name>
</gene>
<name>A0A2T1LR79_9CHRO</name>
<reference evidence="1 2" key="2">
    <citation type="submission" date="2018-03" db="EMBL/GenBank/DDBJ databases">
        <authorList>
            <person name="Keele B.F."/>
        </authorList>
    </citation>
    <scope>NUCLEOTIDE SEQUENCE [LARGE SCALE GENOMIC DNA]</scope>
    <source>
        <strain evidence="1 2">CCALA 016</strain>
    </source>
</reference>
<comment type="caution">
    <text evidence="1">The sequence shown here is derived from an EMBL/GenBank/DDBJ whole genome shotgun (WGS) entry which is preliminary data.</text>
</comment>
<organism evidence="1 2">
    <name type="scientific">Aphanothece hegewaldii CCALA 016</name>
    <dbReference type="NCBI Taxonomy" id="2107694"/>
    <lineage>
        <taxon>Bacteria</taxon>
        <taxon>Bacillati</taxon>
        <taxon>Cyanobacteriota</taxon>
        <taxon>Cyanophyceae</taxon>
        <taxon>Oscillatoriophycideae</taxon>
        <taxon>Chroococcales</taxon>
        <taxon>Aphanothecaceae</taxon>
        <taxon>Aphanothece</taxon>
    </lineage>
</organism>
<protein>
    <submittedName>
        <fullName evidence="1">Uncharacterized protein</fullName>
    </submittedName>
</protein>
<sequence length="194" mass="22502">MLNLPISNTTKPIEELSLDNANGIYIPDALEPLQVERIIQSSLLALTPHIEGHQIKHYGWYENHPLNSPSPLKLKANPIPIWLECVGGRLNEWMKINQIVLHYCKDLSSTDHKSLLYPLPWDWHFDSRTNYGERIAIIALSPTRIECKRSQTFDWTLNTGEGLILQHKFRYQGLHRILGHHFIVSRQVRISDQN</sequence>
<keyword evidence="2" id="KW-1185">Reference proteome</keyword>
<reference evidence="1 2" key="1">
    <citation type="submission" date="2018-03" db="EMBL/GenBank/DDBJ databases">
        <title>The ancient ancestry and fast evolution of plastids.</title>
        <authorList>
            <person name="Moore K.R."/>
            <person name="Magnabosco C."/>
            <person name="Momper L."/>
            <person name="Gold D.A."/>
            <person name="Bosak T."/>
            <person name="Fournier G.P."/>
        </authorList>
    </citation>
    <scope>NUCLEOTIDE SEQUENCE [LARGE SCALE GENOMIC DNA]</scope>
    <source>
        <strain evidence="1 2">CCALA 016</strain>
    </source>
</reference>
<evidence type="ECO:0000313" key="2">
    <source>
        <dbReference type="Proteomes" id="UP000239001"/>
    </source>
</evidence>
<dbReference type="Proteomes" id="UP000239001">
    <property type="component" value="Unassembled WGS sequence"/>
</dbReference>